<comment type="caution">
    <text evidence="1">The sequence shown here is derived from an EMBL/GenBank/DDBJ whole genome shotgun (WGS) entry which is preliminary data.</text>
</comment>
<feature type="non-terminal residue" evidence="1">
    <location>
        <position position="1"/>
    </location>
</feature>
<reference evidence="1" key="1">
    <citation type="submission" date="2021-06" db="EMBL/GenBank/DDBJ databases">
        <authorList>
            <person name="Kallberg Y."/>
            <person name="Tangrot J."/>
            <person name="Rosling A."/>
        </authorList>
    </citation>
    <scope>NUCLEOTIDE SEQUENCE</scope>
    <source>
        <strain evidence="1">MA461A</strain>
    </source>
</reference>
<protein>
    <submittedName>
        <fullName evidence="1">13967_t:CDS:1</fullName>
    </submittedName>
</protein>
<keyword evidence="2" id="KW-1185">Reference proteome</keyword>
<sequence>RLLDELICLLKPFYEAITIFSGSTYPTLNLIYPIMRLFIKKFALSDEQTKDDYADLLFEPREQINDNQSQLITNDENSDKFNDEIAVDTEGLYDLVKTASYLSLQEYWEVLEETGLIAFAESSSMLASNPAITNDLVSDLYNNEESDNTYEETEVDCYLHEPIQKR</sequence>
<proteinExistence type="predicted"/>
<name>A0ACA9RZP0_9GLOM</name>
<evidence type="ECO:0000313" key="2">
    <source>
        <dbReference type="Proteomes" id="UP000789920"/>
    </source>
</evidence>
<feature type="non-terminal residue" evidence="1">
    <location>
        <position position="166"/>
    </location>
</feature>
<organism evidence="1 2">
    <name type="scientific">Racocetra persica</name>
    <dbReference type="NCBI Taxonomy" id="160502"/>
    <lineage>
        <taxon>Eukaryota</taxon>
        <taxon>Fungi</taxon>
        <taxon>Fungi incertae sedis</taxon>
        <taxon>Mucoromycota</taxon>
        <taxon>Glomeromycotina</taxon>
        <taxon>Glomeromycetes</taxon>
        <taxon>Diversisporales</taxon>
        <taxon>Gigasporaceae</taxon>
        <taxon>Racocetra</taxon>
    </lineage>
</organism>
<evidence type="ECO:0000313" key="1">
    <source>
        <dbReference type="EMBL" id="CAG8817477.1"/>
    </source>
</evidence>
<gene>
    <name evidence="1" type="ORF">RPERSI_LOCUS24695</name>
</gene>
<dbReference type="Proteomes" id="UP000789920">
    <property type="component" value="Unassembled WGS sequence"/>
</dbReference>
<accession>A0ACA9RZP0</accession>
<dbReference type="EMBL" id="CAJVQC010079864">
    <property type="protein sequence ID" value="CAG8817477.1"/>
    <property type="molecule type" value="Genomic_DNA"/>
</dbReference>